<dbReference type="Pfam" id="PF13561">
    <property type="entry name" value="adh_short_C2"/>
    <property type="match status" value="1"/>
</dbReference>
<dbReference type="PRINTS" id="PR00080">
    <property type="entry name" value="SDRFAMILY"/>
</dbReference>
<dbReference type="GO" id="GO:0005975">
    <property type="term" value="P:carbohydrate metabolic process"/>
    <property type="evidence" value="ECO:0007669"/>
    <property type="project" value="UniProtKB-ARBA"/>
</dbReference>
<dbReference type="InterPro" id="IPR036291">
    <property type="entry name" value="NAD(P)-bd_dom_sf"/>
</dbReference>
<evidence type="ECO:0000256" key="1">
    <source>
        <dbReference type="ARBA" id="ARBA00006484"/>
    </source>
</evidence>
<organism evidence="3 4">
    <name type="scientific">Salibacterium halotolerans</name>
    <dbReference type="NCBI Taxonomy" id="1884432"/>
    <lineage>
        <taxon>Bacteria</taxon>
        <taxon>Bacillati</taxon>
        <taxon>Bacillota</taxon>
        <taxon>Bacilli</taxon>
        <taxon>Bacillales</taxon>
        <taxon>Bacillaceae</taxon>
    </lineage>
</organism>
<evidence type="ECO:0000313" key="4">
    <source>
        <dbReference type="Proteomes" id="UP000198892"/>
    </source>
</evidence>
<dbReference type="PANTHER" id="PTHR42760">
    <property type="entry name" value="SHORT-CHAIN DEHYDROGENASES/REDUCTASES FAMILY MEMBER"/>
    <property type="match status" value="1"/>
</dbReference>
<dbReference type="Gene3D" id="3.40.50.720">
    <property type="entry name" value="NAD(P)-binding Rossmann-like Domain"/>
    <property type="match status" value="1"/>
</dbReference>
<dbReference type="FunFam" id="3.40.50.720:FF:000240">
    <property type="entry name" value="SDR family oxidoreductase"/>
    <property type="match status" value="1"/>
</dbReference>
<accession>A0A1I5PM86</accession>
<protein>
    <submittedName>
        <fullName evidence="3">NAD(P)-dependent dehydrogenase, short-chain alcohol dehydrogenase family</fullName>
    </submittedName>
</protein>
<evidence type="ECO:0000313" key="3">
    <source>
        <dbReference type="EMBL" id="SFP34910.1"/>
    </source>
</evidence>
<dbReference type="NCBIfam" id="NF005559">
    <property type="entry name" value="PRK07231.1"/>
    <property type="match status" value="1"/>
</dbReference>
<reference evidence="4" key="1">
    <citation type="submission" date="2016-10" db="EMBL/GenBank/DDBJ databases">
        <authorList>
            <person name="Varghese N."/>
            <person name="Submissions S."/>
        </authorList>
    </citation>
    <scope>NUCLEOTIDE SEQUENCE [LARGE SCALE GENOMIC DNA]</scope>
    <source>
        <strain evidence="4">S7</strain>
    </source>
</reference>
<dbReference type="Proteomes" id="UP000198892">
    <property type="component" value="Unassembled WGS sequence"/>
</dbReference>
<dbReference type="AlphaFoldDB" id="A0A1I5PM86"/>
<keyword evidence="4" id="KW-1185">Reference proteome</keyword>
<proteinExistence type="inferred from homology"/>
<dbReference type="STRING" id="1884432.SAMN05518683_104166"/>
<name>A0A1I5PM86_9BACI</name>
<keyword evidence="2" id="KW-0560">Oxidoreductase</keyword>
<dbReference type="SUPFAM" id="SSF51735">
    <property type="entry name" value="NAD(P)-binding Rossmann-fold domains"/>
    <property type="match status" value="1"/>
</dbReference>
<comment type="similarity">
    <text evidence="1">Belongs to the short-chain dehydrogenases/reductases (SDR) family.</text>
</comment>
<dbReference type="InterPro" id="IPR002347">
    <property type="entry name" value="SDR_fam"/>
</dbReference>
<dbReference type="GO" id="GO:0016616">
    <property type="term" value="F:oxidoreductase activity, acting on the CH-OH group of donors, NAD or NADP as acceptor"/>
    <property type="evidence" value="ECO:0007669"/>
    <property type="project" value="TreeGrafter"/>
</dbReference>
<sequence length="256" mass="27724">MSVYDLFHLEGKTALVTGGARGLGKSIAKALSEAGARIIITDIHVEEARQAVQEMTPASEQHFALEMNVTDEESVQSTINQITEEYGGIHILVNNAGTVQKKPTIEMSLKEWQTTMNVNVDGVFLTSKFVAEHMMNRGGGTIINMASMSSFISNTEAQSAYNASKGAVHTMTKCFALEWADDSIRVNAIAPGYMETDMTKPIFQPGGELAHVLDYVPMKRLGKPEELGGMAVYLASDASSFVTGSTFVIDGGYTIW</sequence>
<dbReference type="RefSeq" id="WP_093335799.1">
    <property type="nucleotide sequence ID" value="NZ_FOXD01000004.1"/>
</dbReference>
<dbReference type="EMBL" id="FOXD01000004">
    <property type="protein sequence ID" value="SFP34910.1"/>
    <property type="molecule type" value="Genomic_DNA"/>
</dbReference>
<dbReference type="PRINTS" id="PR00081">
    <property type="entry name" value="GDHRDH"/>
</dbReference>
<gene>
    <name evidence="3" type="ORF">SAMN05518683_104166</name>
</gene>
<evidence type="ECO:0000256" key="2">
    <source>
        <dbReference type="ARBA" id="ARBA00023002"/>
    </source>
</evidence>
<dbReference type="PANTHER" id="PTHR42760:SF115">
    <property type="entry name" value="3-OXOACYL-[ACYL-CARRIER-PROTEIN] REDUCTASE FABG"/>
    <property type="match status" value="1"/>
</dbReference>
<dbReference type="OrthoDB" id="9803333at2"/>